<dbReference type="Pfam" id="PF11871">
    <property type="entry name" value="DUF3391"/>
    <property type="match status" value="1"/>
</dbReference>
<dbReference type="InterPro" id="IPR021812">
    <property type="entry name" value="DUF3391"/>
</dbReference>
<sequence length="425" mass="48080">MSSIKVTVDRIQVGNYIKLPLGWCDHPFMFNNFKIDTEEQLLLIRKLGVSHVAVYPQRSDNGLLPPPTSKIDLTTVPTDISNLQLDRVHRELWESKQGNIEKLKSHRRKIIKTEKNFKSAAVQVRSVMTKLASRPLNAIDEASQLVGNMAESLLKEEHIVLHLMSETKESENIYYHSLNVSVLSMLLAKMKGLAVDEIKTIGMGALFHDMGKLKIPPQILRKKTALTSAELNFLKLHPKYGLDFVNLVDTFPEDAKAIISQHHELLDGSGYPQGLAGDNIDPLVQLVSVVNKYDTLCHPLDITKARVPSNALSWLYKNSENKYNQGDLKLLVKILGIYPPGSVVRLSNDQIGMVLSVNSDRLLYPNILIYDPEVPRAEAPIIDLEERQLTITGVLKPDKLPERIYEYLNPRSRINYYFESAKNEK</sequence>
<dbReference type="EMBL" id="CP044399">
    <property type="protein sequence ID" value="QFI37855.1"/>
    <property type="molecule type" value="Genomic_DNA"/>
</dbReference>
<keyword evidence="3" id="KW-1185">Reference proteome</keyword>
<dbReference type="SUPFAM" id="SSF109604">
    <property type="entry name" value="HD-domain/PDEase-like"/>
    <property type="match status" value="1"/>
</dbReference>
<gene>
    <name evidence="2" type="ORF">FR932_08325</name>
</gene>
<dbReference type="KEGG" id="mmaa:FR932_08325"/>
<dbReference type="PANTHER" id="PTHR43155">
    <property type="entry name" value="CYCLIC DI-GMP PHOSPHODIESTERASE PA4108-RELATED"/>
    <property type="match status" value="1"/>
</dbReference>
<dbReference type="AlphaFoldDB" id="A0A5J6WM47"/>
<dbReference type="OrthoDB" id="9764808at2"/>
<proteinExistence type="predicted"/>
<name>A0A5J6WM47_MORMI</name>
<evidence type="ECO:0000259" key="1">
    <source>
        <dbReference type="PROSITE" id="PS51832"/>
    </source>
</evidence>
<dbReference type="CDD" id="cd00077">
    <property type="entry name" value="HDc"/>
    <property type="match status" value="1"/>
</dbReference>
<reference evidence="2 3" key="1">
    <citation type="submission" date="2019-09" db="EMBL/GenBank/DDBJ databases">
        <title>Hybrid Assembly of the complete Genome of the Deep-Sea Bacterium Moritella marina from long Nanopore and Illumina reads.</title>
        <authorList>
            <person name="Magin S."/>
            <person name="Georgoulis A."/>
            <person name="Papadimitriou K."/>
            <person name="Iliakis G."/>
            <person name="Vorgias C.E."/>
        </authorList>
    </citation>
    <scope>NUCLEOTIDE SEQUENCE [LARGE SCALE GENOMIC DNA]</scope>
    <source>
        <strain evidence="2 3">MP-1</strain>
    </source>
</reference>
<dbReference type="SMART" id="SM00471">
    <property type="entry name" value="HDc"/>
    <property type="match status" value="1"/>
</dbReference>
<dbReference type="RefSeq" id="WP_019441062.1">
    <property type="nucleotide sequence ID" value="NZ_ALOE01000013.1"/>
</dbReference>
<dbReference type="PROSITE" id="PS51832">
    <property type="entry name" value="HD_GYP"/>
    <property type="match status" value="1"/>
</dbReference>
<dbReference type="InterPro" id="IPR003607">
    <property type="entry name" value="HD/PDEase_dom"/>
</dbReference>
<dbReference type="Proteomes" id="UP000327424">
    <property type="component" value="Chromosome"/>
</dbReference>
<organism evidence="2 3">
    <name type="scientific">Moritella marina ATCC 15381</name>
    <dbReference type="NCBI Taxonomy" id="1202962"/>
    <lineage>
        <taxon>Bacteria</taxon>
        <taxon>Pseudomonadati</taxon>
        <taxon>Pseudomonadota</taxon>
        <taxon>Gammaproteobacteria</taxon>
        <taxon>Alteromonadales</taxon>
        <taxon>Moritellaceae</taxon>
        <taxon>Moritella</taxon>
    </lineage>
</organism>
<evidence type="ECO:0000313" key="3">
    <source>
        <dbReference type="Proteomes" id="UP000327424"/>
    </source>
</evidence>
<evidence type="ECO:0000313" key="2">
    <source>
        <dbReference type="EMBL" id="QFI37855.1"/>
    </source>
</evidence>
<accession>A0A5J6WM47</accession>
<dbReference type="Gene3D" id="1.10.3210.10">
    <property type="entry name" value="Hypothetical protein af1432"/>
    <property type="match status" value="1"/>
</dbReference>
<feature type="domain" description="HD-GYP" evidence="1">
    <location>
        <begin position="151"/>
        <end position="347"/>
    </location>
</feature>
<dbReference type="Pfam" id="PF13487">
    <property type="entry name" value="HD_5"/>
    <property type="match status" value="1"/>
</dbReference>
<protein>
    <submittedName>
        <fullName evidence="2">DUF3391 domain-containing protein</fullName>
    </submittedName>
</protein>
<dbReference type="GO" id="GO:0008081">
    <property type="term" value="F:phosphoric diester hydrolase activity"/>
    <property type="evidence" value="ECO:0007669"/>
    <property type="project" value="UniProtKB-ARBA"/>
</dbReference>
<dbReference type="InterPro" id="IPR037522">
    <property type="entry name" value="HD_GYP_dom"/>
</dbReference>
<dbReference type="PANTHER" id="PTHR43155:SF2">
    <property type="entry name" value="CYCLIC DI-GMP PHOSPHODIESTERASE PA4108"/>
    <property type="match status" value="1"/>
</dbReference>